<dbReference type="Gene3D" id="2.60.40.1280">
    <property type="match status" value="1"/>
</dbReference>
<dbReference type="RefSeq" id="WP_069641006.1">
    <property type="nucleotide sequence ID" value="NZ_JAFBEZ010000005.1"/>
</dbReference>
<dbReference type="AlphaFoldDB" id="A0A1E5H9I4"/>
<dbReference type="Pfam" id="PF05738">
    <property type="entry name" value="Cna_B"/>
    <property type="match status" value="7"/>
</dbReference>
<evidence type="ECO:0000259" key="8">
    <source>
        <dbReference type="Pfam" id="PF17802"/>
    </source>
</evidence>
<dbReference type="Gene3D" id="2.60.40.1140">
    <property type="entry name" value="Collagen-binding surface protein Cna, B-type domain"/>
    <property type="match status" value="7"/>
</dbReference>
<keyword evidence="6" id="KW-0812">Transmembrane</keyword>
<keyword evidence="3" id="KW-0964">Secreted</keyword>
<dbReference type="Pfam" id="PF17802">
    <property type="entry name" value="SpaA"/>
    <property type="match status" value="1"/>
</dbReference>
<evidence type="ECO:0000256" key="3">
    <source>
        <dbReference type="ARBA" id="ARBA00022525"/>
    </source>
</evidence>
<feature type="domain" description="CNA-B" evidence="7">
    <location>
        <begin position="591"/>
        <end position="672"/>
    </location>
</feature>
<dbReference type="InterPro" id="IPR008966">
    <property type="entry name" value="Adhesion_dom_sf"/>
</dbReference>
<evidence type="ECO:0000313" key="10">
    <source>
        <dbReference type="EMBL" id="OEG21618.1"/>
    </source>
</evidence>
<comment type="caution">
    <text evidence="10">The sequence shown here is derived from an EMBL/GenBank/DDBJ whole genome shotgun (WGS) entry which is preliminary data.</text>
</comment>
<feature type="domain" description="CNA-B" evidence="7">
    <location>
        <begin position="868"/>
        <end position="956"/>
    </location>
</feature>
<feature type="domain" description="CNA-B" evidence="7">
    <location>
        <begin position="778"/>
        <end position="859"/>
    </location>
</feature>
<name>A0A1E5H9I4_9ENTE</name>
<dbReference type="Proteomes" id="UP000094469">
    <property type="component" value="Unassembled WGS sequence"/>
</dbReference>
<dbReference type="SUPFAM" id="SSF49401">
    <property type="entry name" value="Bacterial adhesins"/>
    <property type="match status" value="1"/>
</dbReference>
<evidence type="ECO:0000256" key="5">
    <source>
        <dbReference type="ARBA" id="ARBA00023088"/>
    </source>
</evidence>
<evidence type="ECO:0000259" key="7">
    <source>
        <dbReference type="Pfam" id="PF05738"/>
    </source>
</evidence>
<reference evidence="11" key="1">
    <citation type="submission" date="2016-09" db="EMBL/GenBank/DDBJ databases">
        <authorList>
            <person name="Gulvik C.A."/>
        </authorList>
    </citation>
    <scope>NUCLEOTIDE SEQUENCE [LARGE SCALE GENOMIC DNA]</scope>
    <source>
        <strain evidence="11">LMG 26676</strain>
    </source>
</reference>
<keyword evidence="5" id="KW-0572">Peptidoglycan-anchor</keyword>
<comment type="subcellular location">
    <subcellularLocation>
        <location evidence="1">Secreted</location>
        <location evidence="1">Cell wall</location>
        <topology evidence="1">Peptidoglycan-anchor</topology>
    </subcellularLocation>
</comment>
<sequence>MSKKKYVLSTISLLSILLSVTCYFFNTSAIFAKSEYNGDKYVINTQITDSSSTIIGNNGTMEINEIYNLDYEWRIPDNTYKNGDILEFSIPKEFKIVQNFKFNLYKDGNEVARVTILGNEDAGYYIKMQFTTNYVETHSEVSGTFNLSYVLNEKYIQTDGDNTIVLPDKEIVVHVPKPDEGTPGGGTGVGAGDTNWNKKEGDAILANLPESPNETSTVFNWNIGLGRNTLLGKASSFDEIKHIYIEDTPYDQKMVSFGDISPGWAGSYAFEGGFFTSLPWEYGGVSQEKMGLMRDPLNTYYSGFKTDILPTVQKYEKLAQDNNSEFKQYKLEYYTTPLNEVLEDTEFTNDATITIVYNDNSEKVWKLSESQMYNVAEGTITGKTAGVEFQKVDGTTNQGLGSAVFDLYKKNITGNYTKVKSNITSGTDGKVKVDNLTTGDYYFSEIQAPSGYEQSKDNLYFTIESKDLMEPNQSITYKNIGAFKNEPEMTKTAISVNKVWDDQNNQDGKRPQSITVQLYGNNIAVGDPVILNDSNQWKYEWVDLDEKANGQLVSYTVKEISNVSGYQATTKVDKEGTIVLTNAHTPETTKVSGTKTWDDKNNQDGKRPEKIIVNLLADGIEIDQKTVTADNKWNYEFTNLPKYKEGKLIHYTVTEDHVPDYSTEINGTSIKNSYTPGQTSVTVTKAWDDANNQDGKRPNGIMVQLYADGKALGAPVQLNTANQWQHTWAELDEKANGKEIIYSVKELDVIDGYDMAVDTSDIGNIIIKNTHVPEKIVITGTKTWEDKNNQDGIRPKEVTVNLLADGEKVAEKVVTEADNWEYAFSDLPKYKEGKEIQYTVTENHVPEYSVEIDGTNLINHYTPGQTSVTVTKAWNDADNQDGKRPENITVQLYANEKKQGEPVSLSDKNLWQHTWTELDEKANGQDIIYSVKETSIDEEYGITIDSEDLGNVIITNSHVPETIELTGTKTWEDKDNQDGKRPESITVLLLANGVPVNEQDVTAANNWQYTFTNLPKYNNGKEIIYTVMENQVPEYSTEIVGIDLINRYTPGKTSVTVNKAWDDADDQAKKRPEKISVQLYANGEKHGEIVTLSSANNWQYSWTELDEKVAGKEIDYTIKEVDIPEGYTATMNDATKHGILLTNTYQSDPPTPDSPEKEIPTKPTKKIGTIIPLLGEVTTIGSILFGIVVLMLASGLYLRNKRR</sequence>
<organism evidence="10 11">
    <name type="scientific">Enterococcus ureilyticus</name>
    <dbReference type="NCBI Taxonomy" id="1131292"/>
    <lineage>
        <taxon>Bacteria</taxon>
        <taxon>Bacillati</taxon>
        <taxon>Bacillota</taxon>
        <taxon>Bacilli</taxon>
        <taxon>Lactobacillales</taxon>
        <taxon>Enterococcaceae</taxon>
        <taxon>Enterococcus</taxon>
    </lineage>
</organism>
<dbReference type="InterPro" id="IPR008454">
    <property type="entry name" value="Collagen-bd_Cna-like_B-typ_dom"/>
</dbReference>
<evidence type="ECO:0008006" key="12">
    <source>
        <dbReference type="Google" id="ProtNLM"/>
    </source>
</evidence>
<dbReference type="EMBL" id="MIKC01000039">
    <property type="protein sequence ID" value="OEG21618.1"/>
    <property type="molecule type" value="Genomic_DNA"/>
</dbReference>
<proteinExistence type="predicted"/>
<dbReference type="InterPro" id="IPR041033">
    <property type="entry name" value="SpaA_PFL_dom_1"/>
</dbReference>
<evidence type="ECO:0000256" key="4">
    <source>
        <dbReference type="ARBA" id="ARBA00022729"/>
    </source>
</evidence>
<dbReference type="InterPro" id="IPR041171">
    <property type="entry name" value="SDR_Ig"/>
</dbReference>
<accession>A0A1E5H9I4</accession>
<dbReference type="Pfam" id="PF17961">
    <property type="entry name" value="Big_8"/>
    <property type="match status" value="1"/>
</dbReference>
<feature type="transmembrane region" description="Helical" evidence="6">
    <location>
        <begin position="1180"/>
        <end position="1198"/>
    </location>
</feature>
<dbReference type="OrthoDB" id="1744455at2"/>
<feature type="domain" description="CNA-B" evidence="7">
    <location>
        <begin position="494"/>
        <end position="582"/>
    </location>
</feature>
<evidence type="ECO:0000256" key="1">
    <source>
        <dbReference type="ARBA" id="ARBA00004168"/>
    </source>
</evidence>
<feature type="domain" description="CNA-B" evidence="7">
    <location>
        <begin position="966"/>
        <end position="1046"/>
    </location>
</feature>
<feature type="domain" description="CNA-B" evidence="7">
    <location>
        <begin position="681"/>
        <end position="767"/>
    </location>
</feature>
<dbReference type="InterPro" id="IPR013783">
    <property type="entry name" value="Ig-like_fold"/>
</dbReference>
<dbReference type="InterPro" id="IPR011252">
    <property type="entry name" value="Fibrogen-bd_dom1"/>
</dbReference>
<dbReference type="Gene3D" id="2.60.40.10">
    <property type="entry name" value="Immunoglobulins"/>
    <property type="match status" value="1"/>
</dbReference>
<dbReference type="STRING" id="1131292.BCR24_07025"/>
<dbReference type="SUPFAM" id="SSF49478">
    <property type="entry name" value="Cna protein B-type domain"/>
    <property type="match status" value="7"/>
</dbReference>
<feature type="domain" description="SpaA-like prealbumin fold" evidence="8">
    <location>
        <begin position="387"/>
        <end position="467"/>
    </location>
</feature>
<keyword evidence="6" id="KW-0472">Membrane</keyword>
<feature type="domain" description="SDR-like Ig" evidence="9">
    <location>
        <begin position="64"/>
        <end position="159"/>
    </location>
</feature>
<evidence type="ECO:0000313" key="11">
    <source>
        <dbReference type="Proteomes" id="UP000094469"/>
    </source>
</evidence>
<keyword evidence="4" id="KW-0732">Signal</keyword>
<keyword evidence="2" id="KW-0134">Cell wall</keyword>
<gene>
    <name evidence="10" type="ORF">BCR24_07025</name>
</gene>
<dbReference type="CDD" id="cd00222">
    <property type="entry name" value="CollagenBindB"/>
    <property type="match status" value="7"/>
</dbReference>
<evidence type="ECO:0000259" key="9">
    <source>
        <dbReference type="Pfam" id="PF17961"/>
    </source>
</evidence>
<evidence type="ECO:0000256" key="6">
    <source>
        <dbReference type="SAM" id="Phobius"/>
    </source>
</evidence>
<keyword evidence="6" id="KW-1133">Transmembrane helix</keyword>
<dbReference type="GO" id="GO:0007155">
    <property type="term" value="P:cell adhesion"/>
    <property type="evidence" value="ECO:0007669"/>
    <property type="project" value="InterPro"/>
</dbReference>
<evidence type="ECO:0000256" key="2">
    <source>
        <dbReference type="ARBA" id="ARBA00022512"/>
    </source>
</evidence>
<feature type="domain" description="CNA-B" evidence="7">
    <location>
        <begin position="1055"/>
        <end position="1144"/>
    </location>
</feature>
<keyword evidence="11" id="KW-1185">Reference proteome</keyword>
<protein>
    <recommendedName>
        <fullName evidence="12">Adhesin</fullName>
    </recommendedName>
</protein>